<evidence type="ECO:0000313" key="1">
    <source>
        <dbReference type="EMBL" id="SKA98554.1"/>
    </source>
</evidence>
<reference evidence="2" key="1">
    <citation type="submission" date="2017-02" db="EMBL/GenBank/DDBJ databases">
        <authorList>
            <person name="Varghese N."/>
            <person name="Submissions S."/>
        </authorList>
    </citation>
    <scope>NUCLEOTIDE SEQUENCE [LARGE SCALE GENOMIC DNA]</scope>
    <source>
        <strain evidence="2">USBA 833</strain>
    </source>
</reference>
<proteinExistence type="predicted"/>
<gene>
    <name evidence="1" type="ORF">SAMN05443428_1301</name>
</gene>
<dbReference type="EMBL" id="FUYH01000030">
    <property type="protein sequence ID" value="SKA98554.1"/>
    <property type="molecule type" value="Genomic_DNA"/>
</dbReference>
<dbReference type="Proteomes" id="UP000190105">
    <property type="component" value="Unassembled WGS sequence"/>
</dbReference>
<evidence type="ECO:0000313" key="2">
    <source>
        <dbReference type="Proteomes" id="UP000190105"/>
    </source>
</evidence>
<keyword evidence="2" id="KW-1185">Reference proteome</keyword>
<organism evidence="1 2">
    <name type="scientific">Caloramator quimbayensis</name>
    <dbReference type="NCBI Taxonomy" id="1147123"/>
    <lineage>
        <taxon>Bacteria</taxon>
        <taxon>Bacillati</taxon>
        <taxon>Bacillota</taxon>
        <taxon>Clostridia</taxon>
        <taxon>Eubacteriales</taxon>
        <taxon>Clostridiaceae</taxon>
        <taxon>Caloramator</taxon>
    </lineage>
</organism>
<dbReference type="AlphaFoldDB" id="A0A1T4Y9P0"/>
<accession>A0A1T4Y9P0</accession>
<sequence>FDQRESTTMLVHEKLHTHRKNHLRGRYVDSIEAFNNLVVELAGADIYYSCVNVVK</sequence>
<name>A0A1T4Y9P0_9CLOT</name>
<feature type="non-terminal residue" evidence="1">
    <location>
        <position position="1"/>
    </location>
</feature>
<protein>
    <submittedName>
        <fullName evidence="1">Uncharacterized protein</fullName>
    </submittedName>
</protein>